<reference evidence="1 2" key="1">
    <citation type="journal article" date="2018" name="Nat. Genet.">
        <title>Extensive intraspecific gene order and gene structural variations between Mo17 and other maize genomes.</title>
        <authorList>
            <person name="Sun S."/>
            <person name="Zhou Y."/>
            <person name="Chen J."/>
            <person name="Shi J."/>
            <person name="Zhao H."/>
            <person name="Zhao H."/>
            <person name="Song W."/>
            <person name="Zhang M."/>
            <person name="Cui Y."/>
            <person name="Dong X."/>
            <person name="Liu H."/>
            <person name="Ma X."/>
            <person name="Jiao Y."/>
            <person name="Wang B."/>
            <person name="Wei X."/>
            <person name="Stein J.C."/>
            <person name="Glaubitz J.C."/>
            <person name="Lu F."/>
            <person name="Yu G."/>
            <person name="Liang C."/>
            <person name="Fengler K."/>
            <person name="Li B."/>
            <person name="Rafalski A."/>
            <person name="Schnable P.S."/>
            <person name="Ware D.H."/>
            <person name="Buckler E.S."/>
            <person name="Lai J."/>
        </authorList>
    </citation>
    <scope>NUCLEOTIDE SEQUENCE [LARGE SCALE GENOMIC DNA]</scope>
    <source>
        <strain evidence="2">cv. Missouri 17</strain>
        <tissue evidence="1">Seedling</tissue>
    </source>
</reference>
<comment type="caution">
    <text evidence="1">The sequence shown here is derived from an EMBL/GenBank/DDBJ whole genome shotgun (WGS) entry which is preliminary data.</text>
</comment>
<evidence type="ECO:0000313" key="2">
    <source>
        <dbReference type="Proteomes" id="UP000251960"/>
    </source>
</evidence>
<organism evidence="1 2">
    <name type="scientific">Zea mays</name>
    <name type="common">Maize</name>
    <dbReference type="NCBI Taxonomy" id="4577"/>
    <lineage>
        <taxon>Eukaryota</taxon>
        <taxon>Viridiplantae</taxon>
        <taxon>Streptophyta</taxon>
        <taxon>Embryophyta</taxon>
        <taxon>Tracheophyta</taxon>
        <taxon>Spermatophyta</taxon>
        <taxon>Magnoliopsida</taxon>
        <taxon>Liliopsida</taxon>
        <taxon>Poales</taxon>
        <taxon>Poaceae</taxon>
        <taxon>PACMAD clade</taxon>
        <taxon>Panicoideae</taxon>
        <taxon>Andropogonodae</taxon>
        <taxon>Andropogoneae</taxon>
        <taxon>Tripsacinae</taxon>
        <taxon>Zea</taxon>
    </lineage>
</organism>
<sequence length="27" mass="3207">MHIATLPPVTTHIYLYQSINKYYCHKA</sequence>
<proteinExistence type="predicted"/>
<dbReference type="Proteomes" id="UP000251960">
    <property type="component" value="Chromosome 6"/>
</dbReference>
<protein>
    <submittedName>
        <fullName evidence="1">Uncharacterized protein</fullName>
    </submittedName>
</protein>
<evidence type="ECO:0000313" key="1">
    <source>
        <dbReference type="EMBL" id="PWZ18778.1"/>
    </source>
</evidence>
<name>A0A3L6EDX0_MAIZE</name>
<dbReference type="EMBL" id="NCVQ01000007">
    <property type="protein sequence ID" value="PWZ18778.1"/>
    <property type="molecule type" value="Genomic_DNA"/>
</dbReference>
<accession>A0A3L6EDX0</accession>
<gene>
    <name evidence="1" type="ORF">Zm00014a_038568</name>
</gene>
<dbReference type="AlphaFoldDB" id="A0A3L6EDX0"/>